<dbReference type="InterPro" id="IPR006311">
    <property type="entry name" value="TAT_signal"/>
</dbReference>
<reference evidence="2" key="1">
    <citation type="journal article" date="2019" name="Int. J. Syst. Evol. Microbiol.">
        <title>The Global Catalogue of Microorganisms (GCM) 10K type strain sequencing project: providing services to taxonomists for standard genome sequencing and annotation.</title>
        <authorList>
            <consortium name="The Broad Institute Genomics Platform"/>
            <consortium name="The Broad Institute Genome Sequencing Center for Infectious Disease"/>
            <person name="Wu L."/>
            <person name="Ma J."/>
        </authorList>
    </citation>
    <scope>NUCLEOTIDE SEQUENCE [LARGE SCALE GENOMIC DNA]</scope>
    <source>
        <strain evidence="2">JCM 16548</strain>
    </source>
</reference>
<dbReference type="EMBL" id="BAAAYX010000002">
    <property type="protein sequence ID" value="GAA3694085.1"/>
    <property type="molecule type" value="Genomic_DNA"/>
</dbReference>
<organism evidence="1 2">
    <name type="scientific">Microlunatus aurantiacus</name>
    <dbReference type="NCBI Taxonomy" id="446786"/>
    <lineage>
        <taxon>Bacteria</taxon>
        <taxon>Bacillati</taxon>
        <taxon>Actinomycetota</taxon>
        <taxon>Actinomycetes</taxon>
        <taxon>Propionibacteriales</taxon>
        <taxon>Propionibacteriaceae</taxon>
        <taxon>Microlunatus</taxon>
    </lineage>
</organism>
<evidence type="ECO:0000313" key="2">
    <source>
        <dbReference type="Proteomes" id="UP001500051"/>
    </source>
</evidence>
<name>A0ABP7CRD3_9ACTN</name>
<gene>
    <name evidence="1" type="ORF">GCM10022204_07290</name>
</gene>
<proteinExistence type="predicted"/>
<protein>
    <recommendedName>
        <fullName evidence="3">Hyaluronate lyase</fullName>
    </recommendedName>
</protein>
<evidence type="ECO:0008006" key="3">
    <source>
        <dbReference type="Google" id="ProtNLM"/>
    </source>
</evidence>
<keyword evidence="2" id="KW-1185">Reference proteome</keyword>
<comment type="caution">
    <text evidence="1">The sequence shown here is derived from an EMBL/GenBank/DDBJ whole genome shotgun (WGS) entry which is preliminary data.</text>
</comment>
<sequence length="620" mass="67400">MDRRHFITTVGVASAAVAASAVLEENWAHAEPRRDPGKRPPAVVDERFLDVLTAVNDRQVPTTLAGYAAQIDTLASPRALAQSAMRLVSAYVNPRGANHHAASLLGPINALLGALAERQNPSGLYDVGNLDSPPDTSFVISDLGLSYVLLADDDQSETTAIRARYAAIMRKSGTALAEGGVHTPNHRWEICKALAHLQHLWPSRLLKARINDWLGEGIDIDSEGEYSERSPNYASEVTNKSLLTIARYADKPRLRDDVRRNLQLTLYRIQPNGEVETVQSRRQDQTGVQHVWKYLTHYRELAIRDRNGQFAAVATQIIDRVAADLPGFATTGYSVGEFLAEALAYPDITAALPTSTPVPTSYTKVSTGSQLVTLRRGSTTATIFGGTDWHDRRVDSEGRTTSIREIASGLSTNPTFFRLRTGAAILDSVRLSPRFFSTGHFRSDGVTGTRGGWRLEDEVAVAYHLPLPQRRRRSDGAYVLGSEGRFYSKMDFPHRPKDEKVLATTITITEVGTGGFDLAFDLDGPPTSLTIELCFRAGGTLSGVVPATGADNFQLVEGEGSYTVGGDTITFGPGTGSGIRQPIAMDAGEKYTYLGGNLTPAGQRVYLTGLVPFRSTLQLR</sequence>
<accession>A0ABP7CRD3</accession>
<dbReference type="Proteomes" id="UP001500051">
    <property type="component" value="Unassembled WGS sequence"/>
</dbReference>
<dbReference type="PROSITE" id="PS51318">
    <property type="entry name" value="TAT"/>
    <property type="match status" value="1"/>
</dbReference>
<dbReference type="RefSeq" id="WP_344810910.1">
    <property type="nucleotide sequence ID" value="NZ_BAAAYX010000002.1"/>
</dbReference>
<evidence type="ECO:0000313" key="1">
    <source>
        <dbReference type="EMBL" id="GAA3694085.1"/>
    </source>
</evidence>